<dbReference type="GO" id="GO:0000976">
    <property type="term" value="F:transcription cis-regulatory region binding"/>
    <property type="evidence" value="ECO:0007669"/>
    <property type="project" value="TreeGrafter"/>
</dbReference>
<sequence length="303" mass="32592">MKRRDMILVVDDTPDTLGFLTEAIEQADLTVLVAVDGESALDLVSQITPDLILMDAVMPGLDGFETCRRLKQLPHLSHIPVIFMTGLSDTEHVVKGLEAGGVDYVTKPIVVDELIARIRVHLTNARVAYAARAALDATGRFLLATDGEGRLLWCTPQAERLLAGLRPEAASALAAGLAGLRRTSTPGGAGESFALDLPDGKGMRRLEFTYLSPANPDEYLFRLSEPTAGRQEAVLRDALGLTAREAEVLLWIANGKPNRDIGEILGISPRTVNKHLEQVFTKLGVENRASAAALAIRTLAAKA</sequence>
<dbReference type="Proteomes" id="UP000324927">
    <property type="component" value="Unassembled WGS sequence"/>
</dbReference>
<dbReference type="InterPro" id="IPR016032">
    <property type="entry name" value="Sig_transdc_resp-reg_C-effctor"/>
</dbReference>
<dbReference type="OrthoDB" id="5292887at2"/>
<evidence type="ECO:0000256" key="2">
    <source>
        <dbReference type="ARBA" id="ARBA00023012"/>
    </source>
</evidence>
<name>A0A5A9GD38_AZOLI</name>
<dbReference type="PROSITE" id="PS50043">
    <property type="entry name" value="HTH_LUXR_2"/>
    <property type="match status" value="1"/>
</dbReference>
<evidence type="ECO:0000256" key="3">
    <source>
        <dbReference type="ARBA" id="ARBA00023015"/>
    </source>
</evidence>
<dbReference type="GO" id="GO:0005829">
    <property type="term" value="C:cytosol"/>
    <property type="evidence" value="ECO:0007669"/>
    <property type="project" value="TreeGrafter"/>
</dbReference>
<dbReference type="InterPro" id="IPR036388">
    <property type="entry name" value="WH-like_DNA-bd_sf"/>
</dbReference>
<evidence type="ECO:0000256" key="5">
    <source>
        <dbReference type="ARBA" id="ARBA00023163"/>
    </source>
</evidence>
<comment type="caution">
    <text evidence="9">The sequence shown here is derived from an EMBL/GenBank/DDBJ whole genome shotgun (WGS) entry which is preliminary data.</text>
</comment>
<dbReference type="SMART" id="SM00448">
    <property type="entry name" value="REC"/>
    <property type="match status" value="1"/>
</dbReference>
<dbReference type="GO" id="GO:0000156">
    <property type="term" value="F:phosphorelay response regulator activity"/>
    <property type="evidence" value="ECO:0007669"/>
    <property type="project" value="TreeGrafter"/>
</dbReference>
<dbReference type="Gene3D" id="3.40.50.2300">
    <property type="match status" value="1"/>
</dbReference>
<dbReference type="Pfam" id="PF00072">
    <property type="entry name" value="Response_reg"/>
    <property type="match status" value="1"/>
</dbReference>
<gene>
    <name evidence="9" type="ORF">FZ942_28170</name>
</gene>
<evidence type="ECO:0000313" key="9">
    <source>
        <dbReference type="EMBL" id="KAA0592400.1"/>
    </source>
</evidence>
<evidence type="ECO:0000256" key="1">
    <source>
        <dbReference type="ARBA" id="ARBA00022553"/>
    </source>
</evidence>
<dbReference type="CDD" id="cd06170">
    <property type="entry name" value="LuxR_C_like"/>
    <property type="match status" value="1"/>
</dbReference>
<accession>A0A5A9GD38</accession>
<evidence type="ECO:0000259" key="8">
    <source>
        <dbReference type="PROSITE" id="PS50110"/>
    </source>
</evidence>
<dbReference type="PANTHER" id="PTHR48111">
    <property type="entry name" value="REGULATOR OF RPOS"/>
    <property type="match status" value="1"/>
</dbReference>
<dbReference type="EMBL" id="VTTN01000016">
    <property type="protein sequence ID" value="KAA0592400.1"/>
    <property type="molecule type" value="Genomic_DNA"/>
</dbReference>
<dbReference type="CDD" id="cd19920">
    <property type="entry name" value="REC_PA4781-like"/>
    <property type="match status" value="1"/>
</dbReference>
<keyword evidence="3" id="KW-0805">Transcription regulation</keyword>
<proteinExistence type="predicted"/>
<evidence type="ECO:0000259" key="7">
    <source>
        <dbReference type="PROSITE" id="PS50043"/>
    </source>
</evidence>
<evidence type="ECO:0000313" key="10">
    <source>
        <dbReference type="Proteomes" id="UP000324927"/>
    </source>
</evidence>
<dbReference type="GO" id="GO:0032993">
    <property type="term" value="C:protein-DNA complex"/>
    <property type="evidence" value="ECO:0007669"/>
    <property type="project" value="TreeGrafter"/>
</dbReference>
<dbReference type="SMART" id="SM00421">
    <property type="entry name" value="HTH_LUXR"/>
    <property type="match status" value="1"/>
</dbReference>
<dbReference type="InterPro" id="IPR011006">
    <property type="entry name" value="CheY-like_superfamily"/>
</dbReference>
<keyword evidence="2" id="KW-0902">Two-component regulatory system</keyword>
<dbReference type="PROSITE" id="PS50110">
    <property type="entry name" value="RESPONSE_REGULATORY"/>
    <property type="match status" value="1"/>
</dbReference>
<dbReference type="GO" id="GO:0006355">
    <property type="term" value="P:regulation of DNA-templated transcription"/>
    <property type="evidence" value="ECO:0007669"/>
    <property type="project" value="InterPro"/>
</dbReference>
<keyword evidence="1 6" id="KW-0597">Phosphoprotein</keyword>
<protein>
    <submittedName>
        <fullName evidence="9">Response regulator transcription factor</fullName>
    </submittedName>
</protein>
<keyword evidence="4" id="KW-0238">DNA-binding</keyword>
<reference evidence="9 10" key="1">
    <citation type="submission" date="2019-08" db="EMBL/GenBank/DDBJ databases">
        <authorList>
            <person name="Grouzdev D."/>
            <person name="Tikhonova E."/>
            <person name="Kravchenko I."/>
        </authorList>
    </citation>
    <scope>NUCLEOTIDE SEQUENCE [LARGE SCALE GENOMIC DNA]</scope>
    <source>
        <strain evidence="9 10">59b</strain>
    </source>
</reference>
<keyword evidence="10" id="KW-1185">Reference proteome</keyword>
<evidence type="ECO:0000256" key="6">
    <source>
        <dbReference type="PROSITE-ProRule" id="PRU00169"/>
    </source>
</evidence>
<feature type="domain" description="Response regulatory" evidence="8">
    <location>
        <begin position="6"/>
        <end position="122"/>
    </location>
</feature>
<dbReference type="PANTHER" id="PTHR48111:SF1">
    <property type="entry name" value="TWO-COMPONENT RESPONSE REGULATOR ORR33"/>
    <property type="match status" value="1"/>
</dbReference>
<dbReference type="SUPFAM" id="SSF52172">
    <property type="entry name" value="CheY-like"/>
    <property type="match status" value="1"/>
</dbReference>
<keyword evidence="5" id="KW-0804">Transcription</keyword>
<dbReference type="AlphaFoldDB" id="A0A5A9GD38"/>
<dbReference type="SUPFAM" id="SSF46894">
    <property type="entry name" value="C-terminal effector domain of the bipartite response regulators"/>
    <property type="match status" value="1"/>
</dbReference>
<dbReference type="InterPro" id="IPR001789">
    <property type="entry name" value="Sig_transdc_resp-reg_receiver"/>
</dbReference>
<organism evidence="9 10">
    <name type="scientific">Azospirillum lipoferum</name>
    <dbReference type="NCBI Taxonomy" id="193"/>
    <lineage>
        <taxon>Bacteria</taxon>
        <taxon>Pseudomonadati</taxon>
        <taxon>Pseudomonadota</taxon>
        <taxon>Alphaproteobacteria</taxon>
        <taxon>Rhodospirillales</taxon>
        <taxon>Azospirillaceae</taxon>
        <taxon>Azospirillum</taxon>
    </lineage>
</organism>
<dbReference type="PRINTS" id="PR00038">
    <property type="entry name" value="HTHLUXR"/>
</dbReference>
<evidence type="ECO:0000256" key="4">
    <source>
        <dbReference type="ARBA" id="ARBA00023125"/>
    </source>
</evidence>
<dbReference type="InterPro" id="IPR039420">
    <property type="entry name" value="WalR-like"/>
</dbReference>
<feature type="modified residue" description="4-aspartylphosphate" evidence="6">
    <location>
        <position position="55"/>
    </location>
</feature>
<dbReference type="Pfam" id="PF00196">
    <property type="entry name" value="GerE"/>
    <property type="match status" value="1"/>
</dbReference>
<dbReference type="InterPro" id="IPR000792">
    <property type="entry name" value="Tscrpt_reg_LuxR_C"/>
</dbReference>
<dbReference type="Gene3D" id="1.10.10.10">
    <property type="entry name" value="Winged helix-like DNA-binding domain superfamily/Winged helix DNA-binding domain"/>
    <property type="match status" value="1"/>
</dbReference>
<dbReference type="RefSeq" id="WP_149234381.1">
    <property type="nucleotide sequence ID" value="NZ_JALJXJ010000019.1"/>
</dbReference>
<feature type="domain" description="HTH luxR-type" evidence="7">
    <location>
        <begin position="234"/>
        <end position="299"/>
    </location>
</feature>